<dbReference type="RefSeq" id="XP_011078522.1">
    <property type="nucleotide sequence ID" value="XM_011080220.1"/>
</dbReference>
<feature type="region of interest" description="Disordered" evidence="1">
    <location>
        <begin position="1"/>
        <end position="21"/>
    </location>
</feature>
<evidence type="ECO:0000256" key="1">
    <source>
        <dbReference type="SAM" id="MobiDB-lite"/>
    </source>
</evidence>
<dbReference type="GO" id="GO:0003676">
    <property type="term" value="F:nucleic acid binding"/>
    <property type="evidence" value="ECO:0007669"/>
    <property type="project" value="InterPro"/>
</dbReference>
<dbReference type="InParanoid" id="A0A6I9T429"/>
<dbReference type="CDD" id="cd00303">
    <property type="entry name" value="retropepsin_like"/>
    <property type="match status" value="1"/>
</dbReference>
<feature type="domain" description="Reverse transcriptase" evidence="2">
    <location>
        <begin position="221"/>
        <end position="289"/>
    </location>
</feature>
<evidence type="ECO:0000313" key="3">
    <source>
        <dbReference type="Proteomes" id="UP000504604"/>
    </source>
</evidence>
<protein>
    <submittedName>
        <fullName evidence="4">Uncharacterized protein LOC105162227</fullName>
    </submittedName>
</protein>
<dbReference type="InterPro" id="IPR000477">
    <property type="entry name" value="RT_dom"/>
</dbReference>
<dbReference type="CDD" id="cd01647">
    <property type="entry name" value="RT_LTR"/>
    <property type="match status" value="1"/>
</dbReference>
<dbReference type="SUPFAM" id="SSF56672">
    <property type="entry name" value="DNA/RNA polymerases"/>
    <property type="match status" value="1"/>
</dbReference>
<dbReference type="InterPro" id="IPR036397">
    <property type="entry name" value="RNaseH_sf"/>
</dbReference>
<dbReference type="PANTHER" id="PTHR48475">
    <property type="entry name" value="RIBONUCLEASE H"/>
    <property type="match status" value="1"/>
</dbReference>
<dbReference type="Gene3D" id="1.10.340.70">
    <property type="match status" value="1"/>
</dbReference>
<sequence>MDNRALKSISRSREREPNVRDNVPVKGVIHTIAGRPEQGDSRQTRKRYERINQRTQLVMNMEPEEEIVFENKDAAERTGPQNDPMVIKMDIANFTVHKLLVDNGSSADIIFRDVLVKIRLDNSKLEPVRTPLVGFGGTEVESLGTIDLPVSLGEELKRKILMVKFLVLVPKASGKWRVCIDFTNLKKTCPKDPYPLQRIDALVDLTTGYELFSMMDAYQGATYQRLVNKTFKEQIGKLMEVYIDDMLVKSSRSRDHLLHLKQAFTIMRTFRMKLNPTKCTFGVVGGKFLRYMVSERGIQANPGIIEAILKLKSPTMIKQVQKLTVVLTNHPLQNVLAQPDTSGRLVKWAVELGEYDIEHQARAAEKAQVLADFVIELSSEPESSQEIGKWILHVDGSSNASLGGAGILIQGTAGVEIEVAARLSFPTTNNEAEHEALILELELANVRFIKFPDARTIEQILCRSLAMLSGIQDRKITMMVKDKSAITKEVEANAIRESSAWKDGIVEYLRDGVLPSDPSRARRLKSKAACFTLVDTQLYKRTIERPLLKCLDADRTEYVMTEIHEESYGNHSGGQSLAQKVIRQGFFWPP</sequence>
<dbReference type="KEGG" id="sind:105162227"/>
<organism evidence="3 4">
    <name type="scientific">Sesamum indicum</name>
    <name type="common">Oriental sesame</name>
    <name type="synonym">Sesamum orientale</name>
    <dbReference type="NCBI Taxonomy" id="4182"/>
    <lineage>
        <taxon>Eukaryota</taxon>
        <taxon>Viridiplantae</taxon>
        <taxon>Streptophyta</taxon>
        <taxon>Embryophyta</taxon>
        <taxon>Tracheophyta</taxon>
        <taxon>Spermatophyta</taxon>
        <taxon>Magnoliopsida</taxon>
        <taxon>eudicotyledons</taxon>
        <taxon>Gunneridae</taxon>
        <taxon>Pentapetalae</taxon>
        <taxon>asterids</taxon>
        <taxon>lamiids</taxon>
        <taxon>Lamiales</taxon>
        <taxon>Pedaliaceae</taxon>
        <taxon>Sesamum</taxon>
    </lineage>
</organism>
<dbReference type="Pfam" id="PF00078">
    <property type="entry name" value="RVT_1"/>
    <property type="match status" value="1"/>
</dbReference>
<proteinExistence type="predicted"/>
<keyword evidence="3" id="KW-1185">Reference proteome</keyword>
<reference evidence="4" key="1">
    <citation type="submission" date="2025-08" db="UniProtKB">
        <authorList>
            <consortium name="RefSeq"/>
        </authorList>
    </citation>
    <scope>IDENTIFICATION</scope>
</reference>
<evidence type="ECO:0000313" key="4">
    <source>
        <dbReference type="RefSeq" id="XP_011078522.1"/>
    </source>
</evidence>
<dbReference type="PANTHER" id="PTHR48475:SF2">
    <property type="entry name" value="RIBONUCLEASE H"/>
    <property type="match status" value="1"/>
</dbReference>
<accession>A0A6I9T429</accession>
<dbReference type="Proteomes" id="UP000504604">
    <property type="component" value="Linkage group LG5"/>
</dbReference>
<dbReference type="OrthoDB" id="101614at2759"/>
<feature type="compositionally biased region" description="Basic and acidic residues" evidence="1">
    <location>
        <begin position="1"/>
        <end position="19"/>
    </location>
</feature>
<name>A0A6I9T429_SESIN</name>
<dbReference type="InterPro" id="IPR043502">
    <property type="entry name" value="DNA/RNA_pol_sf"/>
</dbReference>
<evidence type="ECO:0000259" key="2">
    <source>
        <dbReference type="Pfam" id="PF00078"/>
    </source>
</evidence>
<dbReference type="Gene3D" id="3.30.70.270">
    <property type="match status" value="1"/>
</dbReference>
<dbReference type="InterPro" id="IPR043128">
    <property type="entry name" value="Rev_trsase/Diguanyl_cyclase"/>
</dbReference>
<gene>
    <name evidence="4" type="primary">LOC105162227</name>
</gene>
<dbReference type="AlphaFoldDB" id="A0A6I9T429"/>
<dbReference type="Gene3D" id="3.30.420.10">
    <property type="entry name" value="Ribonuclease H-like superfamily/Ribonuclease H"/>
    <property type="match status" value="1"/>
</dbReference>
<dbReference type="GeneID" id="105162227"/>